<dbReference type="GO" id="GO:0005524">
    <property type="term" value="F:ATP binding"/>
    <property type="evidence" value="ECO:0007669"/>
    <property type="project" value="UniProtKB-KW"/>
</dbReference>
<feature type="compositionally biased region" description="Low complexity" evidence="6">
    <location>
        <begin position="23"/>
        <end position="36"/>
    </location>
</feature>
<feature type="region of interest" description="Disordered" evidence="6">
    <location>
        <begin position="18"/>
        <end position="44"/>
    </location>
</feature>
<keyword evidence="5" id="KW-0175">Coiled coil</keyword>
<dbReference type="PANTHER" id="PTHR12131:SF1">
    <property type="entry name" value="ATP-DEPENDENT RNA HELICASE SUPV3L1, MITOCHONDRIAL-RELATED"/>
    <property type="match status" value="1"/>
</dbReference>
<comment type="caution">
    <text evidence="10">The sequence shown here is derived from an EMBL/GenBank/DDBJ whole genome shotgun (WGS) entry which is preliminary data.</text>
</comment>
<feature type="domain" description="Helicase ATP-binding" evidence="8">
    <location>
        <begin position="80"/>
        <end position="240"/>
    </location>
</feature>
<dbReference type="InterPro" id="IPR011545">
    <property type="entry name" value="DEAD/DEAH_box_helicase_dom"/>
</dbReference>
<organism evidence="10 11">
    <name type="scientific">Prymnesium parvum</name>
    <name type="common">Toxic golden alga</name>
    <dbReference type="NCBI Taxonomy" id="97485"/>
    <lineage>
        <taxon>Eukaryota</taxon>
        <taxon>Haptista</taxon>
        <taxon>Haptophyta</taxon>
        <taxon>Prymnesiophyceae</taxon>
        <taxon>Prymnesiales</taxon>
        <taxon>Prymnesiaceae</taxon>
        <taxon>Prymnesium</taxon>
    </lineage>
</organism>
<evidence type="ECO:0000256" key="7">
    <source>
        <dbReference type="SAM" id="SignalP"/>
    </source>
</evidence>
<dbReference type="PANTHER" id="PTHR12131">
    <property type="entry name" value="ATP-DEPENDENT RNA AND DNA HELICASE"/>
    <property type="match status" value="1"/>
</dbReference>
<keyword evidence="2" id="KW-0378">Hydrolase</keyword>
<dbReference type="GO" id="GO:0003676">
    <property type="term" value="F:nucleic acid binding"/>
    <property type="evidence" value="ECO:0007669"/>
    <property type="project" value="InterPro"/>
</dbReference>
<dbReference type="GO" id="GO:0016787">
    <property type="term" value="F:hydrolase activity"/>
    <property type="evidence" value="ECO:0007669"/>
    <property type="project" value="UniProtKB-KW"/>
</dbReference>
<evidence type="ECO:0000259" key="8">
    <source>
        <dbReference type="PROSITE" id="PS51192"/>
    </source>
</evidence>
<dbReference type="GO" id="GO:0055087">
    <property type="term" value="C:Ski complex"/>
    <property type="evidence" value="ECO:0007669"/>
    <property type="project" value="TreeGrafter"/>
</dbReference>
<dbReference type="Proteomes" id="UP001515480">
    <property type="component" value="Unassembled WGS sequence"/>
</dbReference>
<evidence type="ECO:0000256" key="2">
    <source>
        <dbReference type="ARBA" id="ARBA00022801"/>
    </source>
</evidence>
<evidence type="ECO:0000313" key="11">
    <source>
        <dbReference type="Proteomes" id="UP001515480"/>
    </source>
</evidence>
<dbReference type="SMART" id="SM01142">
    <property type="entry name" value="DSHCT"/>
    <property type="match status" value="1"/>
</dbReference>
<reference evidence="10 11" key="1">
    <citation type="journal article" date="2024" name="Science">
        <title>Giant polyketide synthase enzymes in the biosynthesis of giant marine polyether toxins.</title>
        <authorList>
            <person name="Fallon T.R."/>
            <person name="Shende V.V."/>
            <person name="Wierzbicki I.H."/>
            <person name="Pendleton A.L."/>
            <person name="Watervoot N.F."/>
            <person name="Auber R.P."/>
            <person name="Gonzalez D.J."/>
            <person name="Wisecaver J.H."/>
            <person name="Moore B.S."/>
        </authorList>
    </citation>
    <scope>NUCLEOTIDE SEQUENCE [LARGE SCALE GENOMIC DNA]</scope>
    <source>
        <strain evidence="10 11">12B1</strain>
    </source>
</reference>
<keyword evidence="3" id="KW-0347">Helicase</keyword>
<dbReference type="SMART" id="SM00487">
    <property type="entry name" value="DEXDc"/>
    <property type="match status" value="1"/>
</dbReference>
<dbReference type="Gene3D" id="1.10.3380.30">
    <property type="match status" value="1"/>
</dbReference>
<evidence type="ECO:0000256" key="1">
    <source>
        <dbReference type="ARBA" id="ARBA00022741"/>
    </source>
</evidence>
<gene>
    <name evidence="10" type="ORF">AB1Y20_009075</name>
</gene>
<dbReference type="Pfam" id="PF08148">
    <property type="entry name" value="DSHCT"/>
    <property type="match status" value="1"/>
</dbReference>
<keyword evidence="11" id="KW-1185">Reference proteome</keyword>
<dbReference type="InterPro" id="IPR027417">
    <property type="entry name" value="P-loop_NTPase"/>
</dbReference>
<dbReference type="SUPFAM" id="SSF52540">
    <property type="entry name" value="P-loop containing nucleoside triphosphate hydrolases"/>
    <property type="match status" value="1"/>
</dbReference>
<dbReference type="PROSITE" id="PS51192">
    <property type="entry name" value="HELICASE_ATP_BIND_1"/>
    <property type="match status" value="1"/>
</dbReference>
<dbReference type="EMBL" id="JBGBPQ010000002">
    <property type="protein sequence ID" value="KAL1527689.1"/>
    <property type="molecule type" value="Genomic_DNA"/>
</dbReference>
<dbReference type="InterPro" id="IPR012961">
    <property type="entry name" value="Ski2/MTR4_C"/>
</dbReference>
<evidence type="ECO:0000313" key="10">
    <source>
        <dbReference type="EMBL" id="KAL1527689.1"/>
    </source>
</evidence>
<feature type="region of interest" description="Disordered" evidence="6">
    <location>
        <begin position="303"/>
        <end position="339"/>
    </location>
</feature>
<proteinExistence type="predicted"/>
<dbReference type="Pfam" id="PF00271">
    <property type="entry name" value="Helicase_C"/>
    <property type="match status" value="1"/>
</dbReference>
<name>A0AB34K147_PRYPA</name>
<evidence type="ECO:0000256" key="3">
    <source>
        <dbReference type="ARBA" id="ARBA00022806"/>
    </source>
</evidence>
<sequence>MVMAVVLLSAALARRSVGGGLRAGSPRPAAIAGRAPSPSPPAATPTIQQLTELAAAGQSELQLLPAMFPFALDDFQTDALDALHGGKNVVVSSPTGSGKTVVGELACYLALCRRSVVIYTTPLKALSNQKFGDFQRQFGRERVGLLTGDVTIRRDAQVLVMTTEVFRNMLLQEDASSRLANVSAVVLDEFHYMNDPSRGTVWEECCILTPSYIRIIALSATMSNAKQIVSWLSEIHGETTLVASEYRPVPLRYYFADNLGVLPLFSKPGSGPGSRPDAPISAKQRAKLWKLNPQLLPEGRLQREAAASRRGGSTKAIGRREEGGGARAGGGAYRASEAYRDRQRSRAEVPSMPFLVRQLGRREMLPAIVFIFSRNGCTQAAEATRAEASSLVTKAEKEELQLRVEQFRTLHADKLLDEDTLANLVSGVATHHAGMLPLEKALVEQLFQANLLKVVFATETLAAGINMPARTTVITVLSKRGDSGIAPLAASSMLQMAGRAGRRGMDEVGHVVLCRSPYEDASEAHSMMLQPPDPISSRYFVSYGCALKLLRLRPLEECREIVQRSFGTFLASAQERKETNQLQELEEALAKSEELLKLFSSTTVEDYMKLDERRTAEVRSQRYLEEQEAQTTAETIESLLPFVATGCVVKLSEGRSAVLLDDASPSVAAAMNGSPAISTVVLLLADCSLLAVQPRHISLLLPEQSVALDAEAITKAVSSLPPAKAWTPLPDGSLALPKTSIAGGWLGQPSASQAAASVAFAAAASLVPNLQPEPPSAAVLKQAARVDWVKSQMEAFELHRHPRREEILAAYRTRQDLLSRRGRIFKRQAREEKAILRKKAQVGSRDTWLEKLLEEASSDRKESVTTWEQFLAVCDVLRQYGALQEWNVTGLGELVSELAGDNELWLALVMIEVAEKDELRPHQLAAVLASTLDERMRPSSYVAYSVSDNVLECLRDLSDRAHDLDELQAQRGLTFTVALDGGICGLVEAWAQGEAWASLMSNTSLDPGDVFRVLRRTVELLRQVSLVPFVSENIQRRASLALRAMDRYPLADNSLMGIEEDATVA</sequence>
<dbReference type="InterPro" id="IPR001650">
    <property type="entry name" value="Helicase_C-like"/>
</dbReference>
<keyword evidence="1" id="KW-0547">Nucleotide-binding</keyword>
<protein>
    <recommendedName>
        <fullName evidence="12">RNA helicase</fullName>
    </recommendedName>
</protein>
<dbReference type="SMART" id="SM00490">
    <property type="entry name" value="HELICc"/>
    <property type="match status" value="1"/>
</dbReference>
<feature type="chain" id="PRO_5044212291" description="RNA helicase" evidence="7">
    <location>
        <begin position="19"/>
        <end position="1065"/>
    </location>
</feature>
<dbReference type="InterPro" id="IPR050699">
    <property type="entry name" value="RNA-DNA_Helicase"/>
</dbReference>
<feature type="signal peptide" evidence="7">
    <location>
        <begin position="1"/>
        <end position="18"/>
    </location>
</feature>
<evidence type="ECO:0008006" key="12">
    <source>
        <dbReference type="Google" id="ProtNLM"/>
    </source>
</evidence>
<feature type="coiled-coil region" evidence="5">
    <location>
        <begin position="575"/>
        <end position="602"/>
    </location>
</feature>
<dbReference type="GO" id="GO:0070478">
    <property type="term" value="P:nuclear-transcribed mRNA catabolic process, 3'-5' exonucleolytic nonsense-mediated decay"/>
    <property type="evidence" value="ECO:0007669"/>
    <property type="project" value="TreeGrafter"/>
</dbReference>
<dbReference type="PROSITE" id="PS51194">
    <property type="entry name" value="HELICASE_CTER"/>
    <property type="match status" value="1"/>
</dbReference>
<keyword evidence="7" id="KW-0732">Signal</keyword>
<dbReference type="GO" id="GO:0004386">
    <property type="term" value="F:helicase activity"/>
    <property type="evidence" value="ECO:0007669"/>
    <property type="project" value="UniProtKB-KW"/>
</dbReference>
<keyword evidence="4" id="KW-0067">ATP-binding</keyword>
<evidence type="ECO:0000259" key="9">
    <source>
        <dbReference type="PROSITE" id="PS51194"/>
    </source>
</evidence>
<dbReference type="Pfam" id="PF00270">
    <property type="entry name" value="DEAD"/>
    <property type="match status" value="1"/>
</dbReference>
<dbReference type="Gene3D" id="3.40.50.300">
    <property type="entry name" value="P-loop containing nucleotide triphosphate hydrolases"/>
    <property type="match status" value="2"/>
</dbReference>
<evidence type="ECO:0000256" key="5">
    <source>
        <dbReference type="SAM" id="Coils"/>
    </source>
</evidence>
<feature type="domain" description="Helicase C-terminal" evidence="9">
    <location>
        <begin position="387"/>
        <end position="553"/>
    </location>
</feature>
<evidence type="ECO:0000256" key="6">
    <source>
        <dbReference type="SAM" id="MobiDB-lite"/>
    </source>
</evidence>
<dbReference type="CDD" id="cd18795">
    <property type="entry name" value="SF2_C_Ski2"/>
    <property type="match status" value="1"/>
</dbReference>
<evidence type="ECO:0000256" key="4">
    <source>
        <dbReference type="ARBA" id="ARBA00022840"/>
    </source>
</evidence>
<dbReference type="AlphaFoldDB" id="A0AB34K147"/>
<dbReference type="InterPro" id="IPR014001">
    <property type="entry name" value="Helicase_ATP-bd"/>
</dbReference>
<accession>A0AB34K147</accession>